<comment type="caution">
    <text evidence="1">The sequence shown here is derived from an EMBL/GenBank/DDBJ whole genome shotgun (WGS) entry which is preliminary data.</text>
</comment>
<reference evidence="1 2" key="1">
    <citation type="submission" date="2019-05" db="EMBL/GenBank/DDBJ databases">
        <title>Another draft genome of Portunus trituberculatus and its Hox gene families provides insights of decapod evolution.</title>
        <authorList>
            <person name="Jeong J.-H."/>
            <person name="Song I."/>
            <person name="Kim S."/>
            <person name="Choi T."/>
            <person name="Kim D."/>
            <person name="Ryu S."/>
            <person name="Kim W."/>
        </authorList>
    </citation>
    <scope>NUCLEOTIDE SEQUENCE [LARGE SCALE GENOMIC DNA]</scope>
    <source>
        <tissue evidence="1">Muscle</tissue>
    </source>
</reference>
<organism evidence="1 2">
    <name type="scientific">Portunus trituberculatus</name>
    <name type="common">Swimming crab</name>
    <name type="synonym">Neptunus trituberculatus</name>
    <dbReference type="NCBI Taxonomy" id="210409"/>
    <lineage>
        <taxon>Eukaryota</taxon>
        <taxon>Metazoa</taxon>
        <taxon>Ecdysozoa</taxon>
        <taxon>Arthropoda</taxon>
        <taxon>Crustacea</taxon>
        <taxon>Multicrustacea</taxon>
        <taxon>Malacostraca</taxon>
        <taxon>Eumalacostraca</taxon>
        <taxon>Eucarida</taxon>
        <taxon>Decapoda</taxon>
        <taxon>Pleocyemata</taxon>
        <taxon>Brachyura</taxon>
        <taxon>Eubrachyura</taxon>
        <taxon>Portunoidea</taxon>
        <taxon>Portunidae</taxon>
        <taxon>Portuninae</taxon>
        <taxon>Portunus</taxon>
    </lineage>
</organism>
<evidence type="ECO:0000313" key="1">
    <source>
        <dbReference type="EMBL" id="MPC76960.1"/>
    </source>
</evidence>
<sequence length="75" mass="7510">MVPSRRVTLAAVGAALAMAMLVVTVTGMMIVTREALVLKARYLASNCRGGGGISSCGDGGHGGGGAAVHKAWDPR</sequence>
<gene>
    <name evidence="1" type="ORF">E2C01_071397</name>
</gene>
<dbReference type="AlphaFoldDB" id="A0A5B7HWW9"/>
<dbReference type="Proteomes" id="UP000324222">
    <property type="component" value="Unassembled WGS sequence"/>
</dbReference>
<evidence type="ECO:0000313" key="2">
    <source>
        <dbReference type="Proteomes" id="UP000324222"/>
    </source>
</evidence>
<keyword evidence="2" id="KW-1185">Reference proteome</keyword>
<proteinExistence type="predicted"/>
<protein>
    <submittedName>
        <fullName evidence="1">Uncharacterized protein</fullName>
    </submittedName>
</protein>
<accession>A0A5B7HWW9</accession>
<dbReference type="EMBL" id="VSRR010044682">
    <property type="protein sequence ID" value="MPC76960.1"/>
    <property type="molecule type" value="Genomic_DNA"/>
</dbReference>
<name>A0A5B7HWW9_PORTR</name>